<dbReference type="Proteomes" id="UP001212152">
    <property type="component" value="Unassembled WGS sequence"/>
</dbReference>
<feature type="compositionally biased region" description="Low complexity" evidence="1">
    <location>
        <begin position="133"/>
        <end position="143"/>
    </location>
</feature>
<feature type="compositionally biased region" description="Low complexity" evidence="1">
    <location>
        <begin position="58"/>
        <end position="79"/>
    </location>
</feature>
<evidence type="ECO:0000256" key="1">
    <source>
        <dbReference type="SAM" id="MobiDB-lite"/>
    </source>
</evidence>
<protein>
    <recommendedName>
        <fullName evidence="3">Glycosyltransferase 2-like domain-containing protein</fullName>
    </recommendedName>
</protein>
<feature type="domain" description="Glycosyltransferase 2-like" evidence="3">
    <location>
        <begin position="336"/>
        <end position="544"/>
    </location>
</feature>
<dbReference type="Pfam" id="PF13632">
    <property type="entry name" value="Glyco_trans_2_3"/>
    <property type="match status" value="1"/>
</dbReference>
<keyword evidence="5" id="KW-1185">Reference proteome</keyword>
<feature type="transmembrane region" description="Helical" evidence="2">
    <location>
        <begin position="218"/>
        <end position="236"/>
    </location>
</feature>
<evidence type="ECO:0000256" key="2">
    <source>
        <dbReference type="SAM" id="Phobius"/>
    </source>
</evidence>
<dbReference type="GO" id="GO:0005737">
    <property type="term" value="C:cytoplasm"/>
    <property type="evidence" value="ECO:0007669"/>
    <property type="project" value="TreeGrafter"/>
</dbReference>
<reference evidence="4" key="1">
    <citation type="submission" date="2020-05" db="EMBL/GenBank/DDBJ databases">
        <title>Phylogenomic resolution of chytrid fungi.</title>
        <authorList>
            <person name="Stajich J.E."/>
            <person name="Amses K."/>
            <person name="Simmons R."/>
            <person name="Seto K."/>
            <person name="Myers J."/>
            <person name="Bonds A."/>
            <person name="Quandt C.A."/>
            <person name="Barry K."/>
            <person name="Liu P."/>
            <person name="Grigoriev I."/>
            <person name="Longcore J.E."/>
            <person name="James T.Y."/>
        </authorList>
    </citation>
    <scope>NUCLEOTIDE SEQUENCE</scope>
    <source>
        <strain evidence="4">JEL0379</strain>
    </source>
</reference>
<proteinExistence type="predicted"/>
<dbReference type="GO" id="GO:0019187">
    <property type="term" value="F:beta-1,4-mannosyltransferase activity"/>
    <property type="evidence" value="ECO:0007669"/>
    <property type="project" value="InterPro"/>
</dbReference>
<dbReference type="EMBL" id="JADGJQ010000001">
    <property type="protein sequence ID" value="KAJ3185471.1"/>
    <property type="molecule type" value="Genomic_DNA"/>
</dbReference>
<keyword evidence="2" id="KW-0812">Transmembrane</keyword>
<dbReference type="InterPro" id="IPR029044">
    <property type="entry name" value="Nucleotide-diphossugar_trans"/>
</dbReference>
<gene>
    <name evidence="4" type="ORF">HDU87_000092</name>
</gene>
<feature type="transmembrane region" description="Helical" evidence="2">
    <location>
        <begin position="491"/>
        <end position="517"/>
    </location>
</feature>
<dbReference type="PANTHER" id="PTHR16779:SF1">
    <property type="entry name" value="BETA-1,4-MANNOSYLTRANSFERASE EGH"/>
    <property type="match status" value="1"/>
</dbReference>
<evidence type="ECO:0000259" key="3">
    <source>
        <dbReference type="Pfam" id="PF13632"/>
    </source>
</evidence>
<feature type="compositionally biased region" description="Polar residues" evidence="1">
    <location>
        <begin position="102"/>
        <end position="115"/>
    </location>
</feature>
<feature type="transmembrane region" description="Helical" evidence="2">
    <location>
        <begin position="557"/>
        <end position="584"/>
    </location>
</feature>
<sequence>MASAQSQEWGTPPPQHPNYGRAAHAPPPPPQMQSMRNPNYSHDGIEYAQPPPQMQYRAAPPQMQQYAGQQGGSSSSAGGYHHHPHPQQQHMNPRMVPPPQAAYQNQWDDSASESDGTVVEDTPESRAGPAYRGGANKNMAGAGANPNVPGMSYALLEESAERTNKGNTKLVMAFLSEAWILHMVVILGVNYLFTFYVWDFSYTDTELWNVTCYWKLGWLLPIPYTLICFFGLALPFRTPKFIYDSDMPKRRVDNLYILTVTKGDNRDAVYRSWNAHKHLERLHPCVRVHVLTDEPYFFENINCYTCPKNFTTANSKYKARALEWYRQTMRYTEHDWVLHLDEESVIDDESVKRVLEFIWYERECTWGQGVIMYNQYNYWNNWIFTVADAIRVGDDLSRFHLQYTYFRRPIFGAHGSFLLSNGVVENSITWDLGSLTEDFQFAVHAWEMGYKCGKVPGIIREQSPLDLIGFLKQRRRWYVGIRRLPAFLPKLWAFFWTLGIVCLYCTIASIPLGFVYHDLTPRWFGLLKDFSFCVFVYLYIIGIFVQDLDKKVNPLLMIVRIPITFILQFVAGIMEALAVMYGIIFPPADFDVIKK</sequence>
<feature type="transmembrane region" description="Helical" evidence="2">
    <location>
        <begin position="523"/>
        <end position="545"/>
    </location>
</feature>
<keyword evidence="2" id="KW-1133">Transmembrane helix</keyword>
<feature type="region of interest" description="Disordered" evidence="1">
    <location>
        <begin position="1"/>
        <end position="143"/>
    </location>
</feature>
<dbReference type="Gene3D" id="3.90.550.10">
    <property type="entry name" value="Spore Coat Polysaccharide Biosynthesis Protein SpsA, Chain A"/>
    <property type="match status" value="1"/>
</dbReference>
<feature type="transmembrane region" description="Helical" evidence="2">
    <location>
        <begin position="179"/>
        <end position="198"/>
    </location>
</feature>
<evidence type="ECO:0000313" key="4">
    <source>
        <dbReference type="EMBL" id="KAJ3185471.1"/>
    </source>
</evidence>
<comment type="caution">
    <text evidence="4">The sequence shown here is derived from an EMBL/GenBank/DDBJ whole genome shotgun (WGS) entry which is preliminary data.</text>
</comment>
<keyword evidence="2" id="KW-0472">Membrane</keyword>
<dbReference type="InterPro" id="IPR027389">
    <property type="entry name" value="B_mannosylTrfase_Bre-3/Egh"/>
</dbReference>
<dbReference type="InterPro" id="IPR001173">
    <property type="entry name" value="Glyco_trans_2-like"/>
</dbReference>
<evidence type="ECO:0000313" key="5">
    <source>
        <dbReference type="Proteomes" id="UP001212152"/>
    </source>
</evidence>
<dbReference type="AlphaFoldDB" id="A0AAD5XV02"/>
<name>A0AAD5XV02_9FUNG</name>
<organism evidence="4 5">
    <name type="scientific">Geranomyces variabilis</name>
    <dbReference type="NCBI Taxonomy" id="109894"/>
    <lineage>
        <taxon>Eukaryota</taxon>
        <taxon>Fungi</taxon>
        <taxon>Fungi incertae sedis</taxon>
        <taxon>Chytridiomycota</taxon>
        <taxon>Chytridiomycota incertae sedis</taxon>
        <taxon>Chytridiomycetes</taxon>
        <taxon>Spizellomycetales</taxon>
        <taxon>Powellomycetaceae</taxon>
        <taxon>Geranomyces</taxon>
    </lineage>
</organism>
<dbReference type="SUPFAM" id="SSF53448">
    <property type="entry name" value="Nucleotide-diphospho-sugar transferases"/>
    <property type="match status" value="1"/>
</dbReference>
<accession>A0AAD5XV02</accession>
<dbReference type="PANTHER" id="PTHR16779">
    <property type="entry name" value="BETA-1,4-MANNOSYLTRANSFERASE EGH"/>
    <property type="match status" value="1"/>
</dbReference>